<dbReference type="AlphaFoldDB" id="A0A1H4GJG8"/>
<dbReference type="SUPFAM" id="SSF160980">
    <property type="entry name" value="SSO1389-like"/>
    <property type="match status" value="1"/>
</dbReference>
<dbReference type="NCBIfam" id="TIGR02549">
    <property type="entry name" value="CRISPR_DxTHG"/>
    <property type="match status" value="1"/>
</dbReference>
<name>A0A1H4GJG8_9GAMM</name>
<sequence length="401" mass="45312">MSHILVTMLGKAASNYREATYAFEGGSHRTSRFFGLELCKHIRPDKLVILGTTGSMWDNLLLETALSEQVELEEALLTLGEAAQQDKVQQATLDQLAIHLQAVLGIPCELRLIPYGRTQPEQTATLEILVNCFADNDTATLDVTHGLRHLPMLVQQSALLLQTLKDVQIAGIYYGALDLTQADITPVMRLDGLLEIDRWTEALTHYDKTGDYAVFVTLLRQSGISQAAVESLQDAAFYEQTNNVHQARGKLRDFLSKLREEESRCSRHAVLFLPALKQRFAWVNEDKLHLRQTAVAWLALEHGNLLRACIYGFEAFITKLTQEQGGKPDSFEERKYTKDQYETRKPSATWSDYKLLREIRNQLAHSSTQRNADVVKAVSNRAELTRTLHHIFTTLIPKTHG</sequence>
<accession>A0A1H4GJG8</accession>
<dbReference type="Proteomes" id="UP000199397">
    <property type="component" value="Unassembled WGS sequence"/>
</dbReference>
<proteinExistence type="predicted"/>
<dbReference type="STRING" id="525918.SAMN05660964_03492"/>
<dbReference type="Gene3D" id="3.40.50.10640">
    <property type="entry name" value="SSO1389-like"/>
    <property type="match status" value="1"/>
</dbReference>
<dbReference type="InterPro" id="IPR013383">
    <property type="entry name" value="CRISPR-assoc_prot_DxTHG_CS"/>
</dbReference>
<dbReference type="EMBL" id="FNQP01000034">
    <property type="protein sequence ID" value="SEB09008.1"/>
    <property type="molecule type" value="Genomic_DNA"/>
</dbReference>
<dbReference type="NCBIfam" id="TIGR02221">
    <property type="entry name" value="cas_TM1812"/>
    <property type="match status" value="1"/>
</dbReference>
<gene>
    <name evidence="1" type="ORF">SAMN05660964_03492</name>
</gene>
<protein>
    <submittedName>
        <fullName evidence="1">CRISPR-associated protein, TM1812 family</fullName>
    </submittedName>
</protein>
<dbReference type="RefSeq" id="WP_175518040.1">
    <property type="nucleotide sequence ID" value="NZ_FNQP01000034.1"/>
</dbReference>
<evidence type="ECO:0000313" key="2">
    <source>
        <dbReference type="Proteomes" id="UP000199397"/>
    </source>
</evidence>
<evidence type="ECO:0000313" key="1">
    <source>
        <dbReference type="EMBL" id="SEB09008.1"/>
    </source>
</evidence>
<organism evidence="1 2">
    <name type="scientific">Thiothrix caldifontis</name>
    <dbReference type="NCBI Taxonomy" id="525918"/>
    <lineage>
        <taxon>Bacteria</taxon>
        <taxon>Pseudomonadati</taxon>
        <taxon>Pseudomonadota</taxon>
        <taxon>Gammaproteobacteria</taxon>
        <taxon>Thiotrichales</taxon>
        <taxon>Thiotrichaceae</taxon>
        <taxon>Thiothrix</taxon>
    </lineage>
</organism>
<dbReference type="InterPro" id="IPR011742">
    <property type="entry name" value="CRISPR-assoc_prot_TM1812"/>
</dbReference>
<keyword evidence="2" id="KW-1185">Reference proteome</keyword>
<reference evidence="1 2" key="1">
    <citation type="submission" date="2016-10" db="EMBL/GenBank/DDBJ databases">
        <authorList>
            <person name="de Groot N.N."/>
        </authorList>
    </citation>
    <scope>NUCLEOTIDE SEQUENCE [LARGE SCALE GENOMIC DNA]</scope>
    <source>
        <strain evidence="1 2">DSM 21228</strain>
    </source>
</reference>